<feature type="compositionally biased region" description="Basic and acidic residues" evidence="2">
    <location>
        <begin position="339"/>
        <end position="350"/>
    </location>
</feature>
<keyword evidence="1" id="KW-0378">Hydrolase</keyword>
<keyword evidence="4" id="KW-1185">Reference proteome</keyword>
<feature type="region of interest" description="Disordered" evidence="2">
    <location>
        <begin position="265"/>
        <end position="304"/>
    </location>
</feature>
<comment type="similarity">
    <text evidence="1">Belongs to the PP2C family.</text>
</comment>
<evidence type="ECO:0000313" key="4">
    <source>
        <dbReference type="Proteomes" id="UP001642464"/>
    </source>
</evidence>
<evidence type="ECO:0000256" key="2">
    <source>
        <dbReference type="SAM" id="MobiDB-lite"/>
    </source>
</evidence>
<dbReference type="InterPro" id="IPR039123">
    <property type="entry name" value="PPTC7"/>
</dbReference>
<dbReference type="PANTHER" id="PTHR12320:SF1">
    <property type="entry name" value="PROTEIN PHOSPHATASE PTC7 HOMOLOG"/>
    <property type="match status" value="1"/>
</dbReference>
<dbReference type="EMBL" id="CAXAMM010011792">
    <property type="protein sequence ID" value="CAK9027048.1"/>
    <property type="molecule type" value="Genomic_DNA"/>
</dbReference>
<keyword evidence="1" id="KW-0904">Protein phosphatase</keyword>
<proteinExistence type="inferred from homology"/>
<feature type="compositionally biased region" description="Basic and acidic residues" evidence="2">
    <location>
        <begin position="265"/>
        <end position="274"/>
    </location>
</feature>
<sequence length="556" mass="60238">MARQRTLRLMAGGLGRSYSVRYLATGSQRRLQLDLGAGCIPKAGLGEDAFFASSSLSSFGLADGVGGWADRGVDAGKFSRALLRSAHEQMRTRQAALQRADLAGVAREAFQAVRQESHTGSCTLLLGQLQQDMVSLLNLGDCGIMVLRPMQKLPRFHGGTVTTEMRHLYRSTAMLHRRNLPLQLSSEDKDFSSLEEHYDLVTCVRDGLRRRGGGNGRQTQMRVGNLGRHFLGPREQTMLQEARSRFWSQHLKLNDQLIDLQREYEKKTSKDRGGPKRQSQPAEQRAEKAHEEEVPAGPKSSPKVYFVPVIPCNGENGLLVMPNFDLSILKARSAEFERSDAGSLEQREEGPDVFAPPRVRISPLESHIPEGEDPARASGADSFSAPGCPGSSRDHEVAQSQGNSRDHEFAQGQGSLRDHEFVPSRGRSPPPPPPLPNAPMSKFSVSEVFAMKRGPPVPAASSSVPWGDKVDPLPHSTAVGPAPPARTHTVHLAEAKWSGGPQLPIQTIGFHPELECIGSSFGEGELAPLALGGGDSAPAMPNTGTMLAAPNDAFRS</sequence>
<dbReference type="Proteomes" id="UP001642464">
    <property type="component" value="Unassembled WGS sequence"/>
</dbReference>
<comment type="cofactor">
    <cofactor evidence="1">
        <name>Mg(2+)</name>
        <dbReference type="ChEBI" id="CHEBI:18420"/>
    </cofactor>
</comment>
<organism evidence="3 4">
    <name type="scientific">Durusdinium trenchii</name>
    <dbReference type="NCBI Taxonomy" id="1381693"/>
    <lineage>
        <taxon>Eukaryota</taxon>
        <taxon>Sar</taxon>
        <taxon>Alveolata</taxon>
        <taxon>Dinophyceae</taxon>
        <taxon>Suessiales</taxon>
        <taxon>Symbiodiniaceae</taxon>
        <taxon>Durusdinium</taxon>
    </lineage>
</organism>
<reference evidence="3 4" key="1">
    <citation type="submission" date="2024-02" db="EMBL/GenBank/DDBJ databases">
        <authorList>
            <person name="Chen Y."/>
            <person name="Shah S."/>
            <person name="Dougan E. K."/>
            <person name="Thang M."/>
            <person name="Chan C."/>
        </authorList>
    </citation>
    <scope>NUCLEOTIDE SEQUENCE [LARGE SCALE GENOMIC DNA]</scope>
</reference>
<comment type="cofactor">
    <cofactor evidence="1">
        <name>Mn(2+)</name>
        <dbReference type="ChEBI" id="CHEBI:29035"/>
    </cofactor>
</comment>
<gene>
    <name evidence="3" type="ORF">SCF082_LOCUS17754</name>
</gene>
<dbReference type="Gene3D" id="3.60.40.10">
    <property type="entry name" value="PPM-type phosphatase domain"/>
    <property type="match status" value="1"/>
</dbReference>
<comment type="caution">
    <text evidence="3">The sequence shown here is derived from an EMBL/GenBank/DDBJ whole genome shotgun (WGS) entry which is preliminary data.</text>
</comment>
<evidence type="ECO:0000256" key="1">
    <source>
        <dbReference type="RuleBase" id="RU366020"/>
    </source>
</evidence>
<comment type="catalytic activity">
    <reaction evidence="1">
        <text>O-phospho-L-seryl-[protein] + H2O = L-seryl-[protein] + phosphate</text>
        <dbReference type="Rhea" id="RHEA:20629"/>
        <dbReference type="Rhea" id="RHEA-COMP:9863"/>
        <dbReference type="Rhea" id="RHEA-COMP:11604"/>
        <dbReference type="ChEBI" id="CHEBI:15377"/>
        <dbReference type="ChEBI" id="CHEBI:29999"/>
        <dbReference type="ChEBI" id="CHEBI:43474"/>
        <dbReference type="ChEBI" id="CHEBI:83421"/>
        <dbReference type="EC" id="3.1.3.16"/>
    </reaction>
</comment>
<keyword evidence="1" id="KW-0460">Magnesium</keyword>
<dbReference type="SUPFAM" id="SSF81606">
    <property type="entry name" value="PP2C-like"/>
    <property type="match status" value="1"/>
</dbReference>
<keyword evidence="1" id="KW-0479">Metal-binding</keyword>
<dbReference type="PANTHER" id="PTHR12320">
    <property type="entry name" value="PROTEIN PHOSPHATASE 2C"/>
    <property type="match status" value="1"/>
</dbReference>
<comment type="catalytic activity">
    <reaction evidence="1">
        <text>O-phospho-L-threonyl-[protein] + H2O = L-threonyl-[protein] + phosphate</text>
        <dbReference type="Rhea" id="RHEA:47004"/>
        <dbReference type="Rhea" id="RHEA-COMP:11060"/>
        <dbReference type="Rhea" id="RHEA-COMP:11605"/>
        <dbReference type="ChEBI" id="CHEBI:15377"/>
        <dbReference type="ChEBI" id="CHEBI:30013"/>
        <dbReference type="ChEBI" id="CHEBI:43474"/>
        <dbReference type="ChEBI" id="CHEBI:61977"/>
        <dbReference type="EC" id="3.1.3.16"/>
    </reaction>
</comment>
<feature type="region of interest" description="Disordered" evidence="2">
    <location>
        <begin position="339"/>
        <end position="441"/>
    </location>
</feature>
<accession>A0ABP0KLG2</accession>
<evidence type="ECO:0000313" key="3">
    <source>
        <dbReference type="EMBL" id="CAK9027048.1"/>
    </source>
</evidence>
<keyword evidence="1" id="KW-0464">Manganese</keyword>
<protein>
    <recommendedName>
        <fullName evidence="1">Protein phosphatase</fullName>
        <ecNumber evidence="1">3.1.3.16</ecNumber>
    </recommendedName>
</protein>
<name>A0ABP0KLG2_9DINO</name>
<dbReference type="InterPro" id="IPR036457">
    <property type="entry name" value="PPM-type-like_dom_sf"/>
</dbReference>
<dbReference type="EC" id="3.1.3.16" evidence="1"/>
<feature type="compositionally biased region" description="Pro residues" evidence="2">
    <location>
        <begin position="428"/>
        <end position="437"/>
    </location>
</feature>
<feature type="compositionally biased region" description="Basic and acidic residues" evidence="2">
    <location>
        <begin position="284"/>
        <end position="293"/>
    </location>
</feature>